<dbReference type="Pfam" id="PF00501">
    <property type="entry name" value="AMP-binding"/>
    <property type="match status" value="1"/>
</dbReference>
<keyword evidence="2" id="KW-0276">Fatty acid metabolism</keyword>
<comment type="caution">
    <text evidence="5">The sequence shown here is derived from an EMBL/GenBank/DDBJ whole genome shotgun (WGS) entry which is preliminary data.</text>
</comment>
<dbReference type="PANTHER" id="PTHR43272:SF32">
    <property type="entry name" value="AMP-DEPENDENT SYNTHETASE_LIGASE DOMAIN-CONTAINING PROTEIN"/>
    <property type="match status" value="1"/>
</dbReference>
<protein>
    <submittedName>
        <fullName evidence="5">Long-chain fatty acid--CoA ligase</fullName>
    </submittedName>
</protein>
<dbReference type="InterPro" id="IPR020845">
    <property type="entry name" value="AMP-binding_CS"/>
</dbReference>
<dbReference type="STRING" id="709839.TSA66_21315"/>
<dbReference type="PROSITE" id="PS00455">
    <property type="entry name" value="AMP_BINDING"/>
    <property type="match status" value="1"/>
</dbReference>
<dbReference type="GO" id="GO:0004467">
    <property type="term" value="F:long-chain fatty acid-CoA ligase activity"/>
    <property type="evidence" value="ECO:0007669"/>
    <property type="project" value="TreeGrafter"/>
</dbReference>
<evidence type="ECO:0000259" key="4">
    <source>
        <dbReference type="Pfam" id="PF00501"/>
    </source>
</evidence>
<dbReference type="Pfam" id="PF23562">
    <property type="entry name" value="AMP-binding_C_3"/>
    <property type="match status" value="1"/>
</dbReference>
<evidence type="ECO:0000313" key="6">
    <source>
        <dbReference type="Proteomes" id="UP000031572"/>
    </source>
</evidence>
<keyword evidence="3" id="KW-0443">Lipid metabolism</keyword>
<dbReference type="InterPro" id="IPR000873">
    <property type="entry name" value="AMP-dep_synth/lig_dom"/>
</dbReference>
<dbReference type="EMBL" id="JWJG01000028">
    <property type="protein sequence ID" value="KIF82791.1"/>
    <property type="molecule type" value="Genomic_DNA"/>
</dbReference>
<dbReference type="InterPro" id="IPR042099">
    <property type="entry name" value="ANL_N_sf"/>
</dbReference>
<proteinExistence type="predicted"/>
<name>A0A0C2BXN6_9BURK</name>
<reference evidence="5 6" key="1">
    <citation type="submission" date="2014-12" db="EMBL/GenBank/DDBJ databases">
        <title>Denitrispirillum autotrophicum gen. nov., sp. nov., Denitrifying, Facultatively Autotrophic Bacteria Isolated from Rice Paddy Soil.</title>
        <authorList>
            <person name="Ishii S."/>
            <person name="Ashida N."/>
            <person name="Ohno H."/>
            <person name="Otsuka S."/>
            <person name="Yokota A."/>
            <person name="Senoo K."/>
        </authorList>
    </citation>
    <scope>NUCLEOTIDE SEQUENCE [LARGE SCALE GENOMIC DNA]</scope>
    <source>
        <strain evidence="5 6">TSA66</strain>
    </source>
</reference>
<organism evidence="5 6">
    <name type="scientific">Noviherbaspirillum autotrophicum</name>
    <dbReference type="NCBI Taxonomy" id="709839"/>
    <lineage>
        <taxon>Bacteria</taxon>
        <taxon>Pseudomonadati</taxon>
        <taxon>Pseudomonadota</taxon>
        <taxon>Betaproteobacteria</taxon>
        <taxon>Burkholderiales</taxon>
        <taxon>Oxalobacteraceae</taxon>
        <taxon>Noviherbaspirillum</taxon>
    </lineage>
</organism>
<dbReference type="RefSeq" id="WP_040041423.1">
    <property type="nucleotide sequence ID" value="NZ_JWJG01000028.1"/>
</dbReference>
<sequence length="549" mass="61171">MKVDKYPVQMLHQWASQQPDRRWLFQPVNGQWKSLTWAQAADQIARMAAALQAMGWEPGSRIAISGRNTAHWFLADMAIAMAGYVSVGLYPKQSQENTRYILEHSDAKALFLGPMMDADIFMGALPSGLKTIAFPYPEAPAGDMKWDELVAQHGPLSSYQPPAPDALMTLVYTSGTTGKPKGVMLNYGNVLFTASGALSVIPPEPNERYFSYMPLAHAFERVAVEMASFYTGAEVHFLEHVDKLAEQLPQVAPTRFFGVPLVYSRIQAGVLKKLPQPKLERLMAIPLVRGLVRRKIMKGIGLQNARMCVVGAAPMPVPLLDWYRNIGIEIYQGYGMTEASVYPTACLPWQNRVGSVGKPLPDSGFRLSEEGEILFKHGGLMAGYFKEPDLTRDAFTADGFLRTGDKGHVDEDGFLYITGRVKDIFKTAKGKYVAPAPIECAFARNTDIDQLLLIGSGLTQPLMFVTLGEEARRKDRADVEQRLIADMETVNAALEPHERIAKCVILKDAWNIDNGLMTPTMKVRRAEVEKRYRALIERESKVRDAISWE</sequence>
<evidence type="ECO:0000256" key="2">
    <source>
        <dbReference type="ARBA" id="ARBA00022832"/>
    </source>
</evidence>
<dbReference type="GO" id="GO:0016020">
    <property type="term" value="C:membrane"/>
    <property type="evidence" value="ECO:0007669"/>
    <property type="project" value="TreeGrafter"/>
</dbReference>
<accession>A0A0C2BXN6</accession>
<keyword evidence="6" id="KW-1185">Reference proteome</keyword>
<dbReference type="SUPFAM" id="SSF56801">
    <property type="entry name" value="Acetyl-CoA synthetase-like"/>
    <property type="match status" value="1"/>
</dbReference>
<dbReference type="PANTHER" id="PTHR43272">
    <property type="entry name" value="LONG-CHAIN-FATTY-ACID--COA LIGASE"/>
    <property type="match status" value="1"/>
</dbReference>
<dbReference type="OrthoDB" id="9766486at2"/>
<evidence type="ECO:0000256" key="1">
    <source>
        <dbReference type="ARBA" id="ARBA00022598"/>
    </source>
</evidence>
<dbReference type="AlphaFoldDB" id="A0A0C2BXN6"/>
<dbReference type="Gene3D" id="3.40.50.12780">
    <property type="entry name" value="N-terminal domain of ligase-like"/>
    <property type="match status" value="1"/>
</dbReference>
<feature type="domain" description="AMP-dependent synthetase/ligase" evidence="4">
    <location>
        <begin position="12"/>
        <end position="385"/>
    </location>
</feature>
<evidence type="ECO:0000313" key="5">
    <source>
        <dbReference type="EMBL" id="KIF82791.1"/>
    </source>
</evidence>
<gene>
    <name evidence="5" type="ORF">TSA66_21315</name>
</gene>
<keyword evidence="1 5" id="KW-0436">Ligase</keyword>
<dbReference type="Proteomes" id="UP000031572">
    <property type="component" value="Unassembled WGS sequence"/>
</dbReference>
<evidence type="ECO:0000256" key="3">
    <source>
        <dbReference type="ARBA" id="ARBA00023098"/>
    </source>
</evidence>